<evidence type="ECO:0000313" key="4">
    <source>
        <dbReference type="EMBL" id="KAJ7946633.1"/>
    </source>
</evidence>
<evidence type="ECO:0000256" key="2">
    <source>
        <dbReference type="ARBA" id="ARBA00022840"/>
    </source>
</evidence>
<name>A0AAD7P8Q8_QUISA</name>
<proteinExistence type="predicted"/>
<organism evidence="4 5">
    <name type="scientific">Quillaja saponaria</name>
    <name type="common">Soap bark tree</name>
    <dbReference type="NCBI Taxonomy" id="32244"/>
    <lineage>
        <taxon>Eukaryota</taxon>
        <taxon>Viridiplantae</taxon>
        <taxon>Streptophyta</taxon>
        <taxon>Embryophyta</taxon>
        <taxon>Tracheophyta</taxon>
        <taxon>Spermatophyta</taxon>
        <taxon>Magnoliopsida</taxon>
        <taxon>eudicotyledons</taxon>
        <taxon>Gunneridae</taxon>
        <taxon>Pentapetalae</taxon>
        <taxon>rosids</taxon>
        <taxon>fabids</taxon>
        <taxon>Fabales</taxon>
        <taxon>Quillajaceae</taxon>
        <taxon>Quillaja</taxon>
    </lineage>
</organism>
<dbReference type="Proteomes" id="UP001163823">
    <property type="component" value="Chromosome 13"/>
</dbReference>
<dbReference type="PANTHER" id="PTHR27001:SF811">
    <property type="entry name" value="SERINE_THREONINE-PROTEIN KINASE CDG1-LIKE"/>
    <property type="match status" value="1"/>
</dbReference>
<keyword evidence="1" id="KW-0547">Nucleotide-binding</keyword>
<comment type="caution">
    <text evidence="4">The sequence shown here is derived from an EMBL/GenBank/DDBJ whole genome shotgun (WGS) entry which is preliminary data.</text>
</comment>
<dbReference type="GO" id="GO:0016301">
    <property type="term" value="F:kinase activity"/>
    <property type="evidence" value="ECO:0007669"/>
    <property type="project" value="UniProtKB-KW"/>
</dbReference>
<dbReference type="SUPFAM" id="SSF56112">
    <property type="entry name" value="Protein kinase-like (PK-like)"/>
    <property type="match status" value="1"/>
</dbReference>
<dbReference type="PANTHER" id="PTHR27001">
    <property type="entry name" value="OS01G0253100 PROTEIN"/>
    <property type="match status" value="1"/>
</dbReference>
<sequence length="213" mass="24158">MNGRVFATLMPPRSPEQETSPCNNKANHDGALSTNNIEEQELENPNVLEKRDSSSSPKSPCWYPLSWKSGFPRAFSQSELEVITNSFSDENVMTELNHLKVYQGILEKTPVLVRCFSEDDERVWLMLKILCRVRHCNIMNLVGYCCTGDDSARKLSWKARWYIALEIGGSLRYLHEECVDGPIAHLSVCSSNIVFSHGYSAMVSVHFVLLKQL</sequence>
<dbReference type="AlphaFoldDB" id="A0AAD7P8Q8"/>
<keyword evidence="5" id="KW-1185">Reference proteome</keyword>
<accession>A0AAD7P8Q8</accession>
<feature type="region of interest" description="Disordered" evidence="3">
    <location>
        <begin position="1"/>
        <end position="60"/>
    </location>
</feature>
<keyword evidence="4" id="KW-0808">Transferase</keyword>
<evidence type="ECO:0000313" key="5">
    <source>
        <dbReference type="Proteomes" id="UP001163823"/>
    </source>
</evidence>
<keyword evidence="4" id="KW-0418">Kinase</keyword>
<gene>
    <name evidence="4" type="ORF">O6P43_031532</name>
</gene>
<protein>
    <submittedName>
        <fullName evidence="4">Mitogen-activated protein kinase kinase kinase</fullName>
    </submittedName>
</protein>
<dbReference type="GO" id="GO:0005886">
    <property type="term" value="C:plasma membrane"/>
    <property type="evidence" value="ECO:0007669"/>
    <property type="project" value="TreeGrafter"/>
</dbReference>
<dbReference type="InterPro" id="IPR011009">
    <property type="entry name" value="Kinase-like_dom_sf"/>
</dbReference>
<dbReference type="EMBL" id="JARAOO010000013">
    <property type="protein sequence ID" value="KAJ7946633.1"/>
    <property type="molecule type" value="Genomic_DNA"/>
</dbReference>
<dbReference type="KEGG" id="qsa:O6P43_031532"/>
<evidence type="ECO:0000256" key="1">
    <source>
        <dbReference type="ARBA" id="ARBA00022741"/>
    </source>
</evidence>
<dbReference type="Gene3D" id="3.30.200.20">
    <property type="entry name" value="Phosphorylase Kinase, domain 1"/>
    <property type="match status" value="1"/>
</dbReference>
<dbReference type="GO" id="GO:0005524">
    <property type="term" value="F:ATP binding"/>
    <property type="evidence" value="ECO:0007669"/>
    <property type="project" value="UniProtKB-KW"/>
</dbReference>
<evidence type="ECO:0000256" key="3">
    <source>
        <dbReference type="SAM" id="MobiDB-lite"/>
    </source>
</evidence>
<keyword evidence="2" id="KW-0067">ATP-binding</keyword>
<reference evidence="4" key="1">
    <citation type="journal article" date="2023" name="Science">
        <title>Elucidation of the pathway for biosynthesis of saponin adjuvants from the soapbark tree.</title>
        <authorList>
            <person name="Reed J."/>
            <person name="Orme A."/>
            <person name="El-Demerdash A."/>
            <person name="Owen C."/>
            <person name="Martin L.B.B."/>
            <person name="Misra R.C."/>
            <person name="Kikuchi S."/>
            <person name="Rejzek M."/>
            <person name="Martin A.C."/>
            <person name="Harkess A."/>
            <person name="Leebens-Mack J."/>
            <person name="Louveau T."/>
            <person name="Stephenson M.J."/>
            <person name="Osbourn A."/>
        </authorList>
    </citation>
    <scope>NUCLEOTIDE SEQUENCE</scope>
    <source>
        <strain evidence="4">S10</strain>
    </source>
</reference>
<dbReference type="Gene3D" id="1.10.510.10">
    <property type="entry name" value="Transferase(Phosphotransferase) domain 1"/>
    <property type="match status" value="1"/>
</dbReference>